<proteinExistence type="predicted"/>
<dbReference type="PROSITE" id="PS51198">
    <property type="entry name" value="UVRD_HELICASE_ATP_BIND"/>
    <property type="match status" value="1"/>
</dbReference>
<dbReference type="RefSeq" id="WP_349136947.1">
    <property type="nucleotide sequence ID" value="NZ_JBBMFF010000270.1"/>
</dbReference>
<dbReference type="Proteomes" id="UP001491552">
    <property type="component" value="Unassembled WGS sequence"/>
</dbReference>
<dbReference type="Gene3D" id="3.40.50.300">
    <property type="entry name" value="P-loop containing nucleotide triphosphate hydrolases"/>
    <property type="match status" value="1"/>
</dbReference>
<evidence type="ECO:0000256" key="2">
    <source>
        <dbReference type="ARBA" id="ARBA00022801"/>
    </source>
</evidence>
<gene>
    <name evidence="7" type="ORF">WMO66_13600</name>
</gene>
<dbReference type="EMBL" id="JBBMFF010000270">
    <property type="protein sequence ID" value="MEQ2512263.1"/>
    <property type="molecule type" value="Genomic_DNA"/>
</dbReference>
<accession>A0ABV1GA19</accession>
<dbReference type="Pfam" id="PF00580">
    <property type="entry name" value="UvrD-helicase"/>
    <property type="match status" value="1"/>
</dbReference>
<dbReference type="InterPro" id="IPR014016">
    <property type="entry name" value="UvrD-like_ATP-bd"/>
</dbReference>
<reference evidence="7 8" key="1">
    <citation type="submission" date="2024-03" db="EMBL/GenBank/DDBJ databases">
        <title>Human intestinal bacterial collection.</title>
        <authorList>
            <person name="Pauvert C."/>
            <person name="Hitch T.C.A."/>
            <person name="Clavel T."/>
        </authorList>
    </citation>
    <scope>NUCLEOTIDE SEQUENCE [LARGE SCALE GENOMIC DNA]</scope>
    <source>
        <strain evidence="7 8">CLA-AA-H192</strain>
    </source>
</reference>
<protein>
    <submittedName>
        <fullName evidence="7">UvrD-helicase domain-containing protein</fullName>
    </submittedName>
</protein>
<organism evidence="7 8">
    <name type="scientific">Faecousia intestinalis</name>
    <dbReference type="NCBI Taxonomy" id="3133167"/>
    <lineage>
        <taxon>Bacteria</taxon>
        <taxon>Bacillati</taxon>
        <taxon>Bacillota</taxon>
        <taxon>Clostridia</taxon>
        <taxon>Eubacteriales</taxon>
        <taxon>Oscillospiraceae</taxon>
        <taxon>Faecousia</taxon>
    </lineage>
</organism>
<dbReference type="InterPro" id="IPR027417">
    <property type="entry name" value="P-loop_NTPase"/>
</dbReference>
<feature type="binding site" evidence="5">
    <location>
        <begin position="43"/>
        <end position="50"/>
    </location>
    <ligand>
        <name>ATP</name>
        <dbReference type="ChEBI" id="CHEBI:30616"/>
    </ligand>
</feature>
<sequence length="638" mass="72234">MMEWQISDQDIQAVEEILLPHGAQFPEDATNVIRCWHSTDVAACPGSGKTTVLLAKLKLLADRMPLENGAGICVLSHTNVAVNEIKNRLSDYADRLLSYPNYIGTIQSFIDRFVTMPYLRNISGQNVQVVDSLTFAQQVLSKMQHDAKYSALDYVTKNNFETGKQFSERINHTQALYIRDDGALCIGRQQKPLAGAGKTSAEQYKKLLVELLEDEGMIRYQDAYVYASTAIGELPAEYADLFSSRFQYVFIDEYQDCNNLQRQAIDAIFDPQKCAVFKIGDSDQAIYNSAEDTTPDWMPQPDFLPIITSCRFNQEIANVICKLKKGEKNIVTLAGATGVKPVLLVFSPENIDRVIGGFISALDRHELYDNNGIYKAIGAVKREDLSGLKIGSYWTEFDGSANKKNEYSYWVLVDEIVQYLLEGKLYKAEQSVRRLLCRVFHYISIKHPISGKDYTIVAMKNALDEKYRGQYRQWIYEMSRIKTIDRHSVDQLLRQKINELLRIGNPSLTDIFTVLPAFFLEESTSVNHADIAEKNVLIDPIRGRRIIFDTIHGVKGETHDATLYLETDRQGASDLNRILPYFGIGRCGSSSLYDSSRKLAYVGMSRPKKLLCVAMQAETYEKSKGVFDADWEVVDLRG</sequence>
<name>A0ABV1GA19_9FIRM</name>
<comment type="caution">
    <text evidence="7">The sequence shown here is derived from an EMBL/GenBank/DDBJ whole genome shotgun (WGS) entry which is preliminary data.</text>
</comment>
<dbReference type="PANTHER" id="PTHR11070:SF2">
    <property type="entry name" value="ATP-DEPENDENT DNA HELICASE SRS2"/>
    <property type="match status" value="1"/>
</dbReference>
<feature type="domain" description="UvrD-like helicase ATP-binding" evidence="6">
    <location>
        <begin position="22"/>
        <end position="333"/>
    </location>
</feature>
<evidence type="ECO:0000256" key="5">
    <source>
        <dbReference type="PROSITE-ProRule" id="PRU00560"/>
    </source>
</evidence>
<evidence type="ECO:0000313" key="8">
    <source>
        <dbReference type="Proteomes" id="UP001491552"/>
    </source>
</evidence>
<keyword evidence="8" id="KW-1185">Reference proteome</keyword>
<dbReference type="SUPFAM" id="SSF52540">
    <property type="entry name" value="P-loop containing nucleoside triphosphate hydrolases"/>
    <property type="match status" value="1"/>
</dbReference>
<evidence type="ECO:0000256" key="4">
    <source>
        <dbReference type="ARBA" id="ARBA00022840"/>
    </source>
</evidence>
<evidence type="ECO:0000313" key="7">
    <source>
        <dbReference type="EMBL" id="MEQ2512263.1"/>
    </source>
</evidence>
<evidence type="ECO:0000259" key="6">
    <source>
        <dbReference type="PROSITE" id="PS51198"/>
    </source>
</evidence>
<keyword evidence="1 5" id="KW-0547">Nucleotide-binding</keyword>
<dbReference type="PANTHER" id="PTHR11070">
    <property type="entry name" value="UVRD / RECB / PCRA DNA HELICASE FAMILY MEMBER"/>
    <property type="match status" value="1"/>
</dbReference>
<keyword evidence="2 5" id="KW-0378">Hydrolase</keyword>
<keyword evidence="4 5" id="KW-0067">ATP-binding</keyword>
<evidence type="ECO:0000256" key="1">
    <source>
        <dbReference type="ARBA" id="ARBA00022741"/>
    </source>
</evidence>
<dbReference type="InterPro" id="IPR000212">
    <property type="entry name" value="DNA_helicase_UvrD/REP"/>
</dbReference>
<keyword evidence="3 5" id="KW-0347">Helicase</keyword>
<evidence type="ECO:0000256" key="3">
    <source>
        <dbReference type="ARBA" id="ARBA00022806"/>
    </source>
</evidence>